<reference evidence="11" key="1">
    <citation type="submission" date="2016-01" db="EMBL/GenBank/DDBJ databases">
        <authorList>
            <person name="Mitreva M."/>
            <person name="Pepin K.H."/>
            <person name="Mihindukulasuriya K.A."/>
            <person name="Fulton R."/>
            <person name="Fronick C."/>
            <person name="O'Laughlin M."/>
            <person name="Miner T."/>
            <person name="Herter B."/>
            <person name="Rosa B.A."/>
            <person name="Cordes M."/>
            <person name="Tomlinson C."/>
            <person name="Wollam A."/>
            <person name="Palsikar V.B."/>
            <person name="Mardis E.R."/>
            <person name="Wilson R.K."/>
        </authorList>
    </citation>
    <scope>NUCLEOTIDE SEQUENCE [LARGE SCALE GENOMIC DNA]</scope>
    <source>
        <strain evidence="11">DNF00729</strain>
    </source>
</reference>
<protein>
    <submittedName>
        <fullName evidence="10">Putative arginine ABC transporter, permease protein ArtQ</fullName>
    </submittedName>
</protein>
<feature type="transmembrane region" description="Helical" evidence="8">
    <location>
        <begin position="19"/>
        <end position="40"/>
    </location>
</feature>
<dbReference type="GO" id="GO:0015184">
    <property type="term" value="F:L-cystine transmembrane transporter activity"/>
    <property type="evidence" value="ECO:0007669"/>
    <property type="project" value="TreeGrafter"/>
</dbReference>
<dbReference type="NCBIfam" id="TIGR01726">
    <property type="entry name" value="HEQRo_perm_3TM"/>
    <property type="match status" value="1"/>
</dbReference>
<evidence type="ECO:0000256" key="1">
    <source>
        <dbReference type="ARBA" id="ARBA00004651"/>
    </source>
</evidence>
<feature type="transmembrane region" description="Helical" evidence="8">
    <location>
        <begin position="61"/>
        <end position="78"/>
    </location>
</feature>
<organism evidence="10 11">
    <name type="scientific">Aedoeadaptatus coxii</name>
    <dbReference type="NCBI Taxonomy" id="755172"/>
    <lineage>
        <taxon>Bacteria</taxon>
        <taxon>Bacillati</taxon>
        <taxon>Bacillota</taxon>
        <taxon>Tissierellia</taxon>
        <taxon>Tissierellales</taxon>
        <taxon>Peptoniphilaceae</taxon>
        <taxon>Aedoeadaptatus</taxon>
    </lineage>
</organism>
<proteinExistence type="inferred from homology"/>
<dbReference type="InterPro" id="IPR035906">
    <property type="entry name" value="MetI-like_sf"/>
</dbReference>
<dbReference type="RefSeq" id="WP_068369750.1">
    <property type="nucleotide sequence ID" value="NZ_CAMQER010000038.1"/>
</dbReference>
<dbReference type="SUPFAM" id="SSF161098">
    <property type="entry name" value="MetI-like"/>
    <property type="match status" value="1"/>
</dbReference>
<evidence type="ECO:0000256" key="3">
    <source>
        <dbReference type="ARBA" id="ARBA00022475"/>
    </source>
</evidence>
<keyword evidence="6 8" id="KW-1133">Transmembrane helix</keyword>
<comment type="subcellular location">
    <subcellularLocation>
        <location evidence="1 8">Cell membrane</location>
        <topology evidence="1 8">Multi-pass membrane protein</topology>
    </subcellularLocation>
</comment>
<evidence type="ECO:0000313" key="11">
    <source>
        <dbReference type="Proteomes" id="UP000070442"/>
    </source>
</evidence>
<sequence>MDFDFAFCSRIFPKLLVKIPYTLFLGCLAFLIAFVLGLILELVSSSKNKIFSGFAKIYISYFRSTPYITQLFIFYFGLPQLFEPMKHVTAETALIVTVAMNSSAFISEIIRGGLLSVEKNQKEAAKACGMSMYQIYKEIILPQAFVYAFPALGNTFIMMIKNTAIGFTIGVVDILAQAKIYASSSLKFFEAYIIVGLVYWVVLLSVSRLLKIAEKRICVFM</sequence>
<evidence type="ECO:0000256" key="7">
    <source>
        <dbReference type="ARBA" id="ARBA00023136"/>
    </source>
</evidence>
<accession>A0A134ABY3</accession>
<keyword evidence="3" id="KW-1003">Cell membrane</keyword>
<dbReference type="PANTHER" id="PTHR30614:SF0">
    <property type="entry name" value="L-CYSTINE TRANSPORT SYSTEM PERMEASE PROTEIN TCYL"/>
    <property type="match status" value="1"/>
</dbReference>
<dbReference type="STRING" id="755172.HMPREF1863_01727"/>
<dbReference type="PATRIC" id="fig|755172.3.peg.1686"/>
<feature type="transmembrane region" description="Helical" evidence="8">
    <location>
        <begin position="188"/>
        <end position="206"/>
    </location>
</feature>
<keyword evidence="11" id="KW-1185">Reference proteome</keyword>
<feature type="transmembrane region" description="Helical" evidence="8">
    <location>
        <begin position="139"/>
        <end position="157"/>
    </location>
</feature>
<evidence type="ECO:0000256" key="6">
    <source>
        <dbReference type="ARBA" id="ARBA00022989"/>
    </source>
</evidence>
<keyword evidence="7 8" id="KW-0472">Membrane</keyword>
<dbReference type="PROSITE" id="PS50928">
    <property type="entry name" value="ABC_TM1"/>
    <property type="match status" value="1"/>
</dbReference>
<comment type="caution">
    <text evidence="10">The sequence shown here is derived from an EMBL/GenBank/DDBJ whole genome shotgun (WGS) entry which is preliminary data.</text>
</comment>
<keyword evidence="5" id="KW-0029">Amino-acid transport</keyword>
<dbReference type="AlphaFoldDB" id="A0A134ABY3"/>
<dbReference type="OrthoDB" id="9811552at2"/>
<gene>
    <name evidence="10" type="ORF">HMPREF1863_01727</name>
</gene>
<dbReference type="Gene3D" id="1.10.3720.10">
    <property type="entry name" value="MetI-like"/>
    <property type="match status" value="1"/>
</dbReference>
<evidence type="ECO:0000256" key="5">
    <source>
        <dbReference type="ARBA" id="ARBA00022970"/>
    </source>
</evidence>
<dbReference type="CDD" id="cd06261">
    <property type="entry name" value="TM_PBP2"/>
    <property type="match status" value="1"/>
</dbReference>
<feature type="domain" description="ABC transmembrane type-1" evidence="9">
    <location>
        <begin position="19"/>
        <end position="210"/>
    </location>
</feature>
<keyword evidence="2 8" id="KW-0813">Transport</keyword>
<keyword evidence="4 8" id="KW-0812">Transmembrane</keyword>
<evidence type="ECO:0000256" key="4">
    <source>
        <dbReference type="ARBA" id="ARBA00022692"/>
    </source>
</evidence>
<dbReference type="GO" id="GO:0043190">
    <property type="term" value="C:ATP-binding cassette (ABC) transporter complex"/>
    <property type="evidence" value="ECO:0007669"/>
    <property type="project" value="InterPro"/>
</dbReference>
<evidence type="ECO:0000256" key="8">
    <source>
        <dbReference type="RuleBase" id="RU363032"/>
    </source>
</evidence>
<dbReference type="InterPro" id="IPR010065">
    <property type="entry name" value="AA_ABC_transptr_permease_3TM"/>
</dbReference>
<evidence type="ECO:0000313" key="10">
    <source>
        <dbReference type="EMBL" id="KXB65219.1"/>
    </source>
</evidence>
<name>A0A134ABY3_9FIRM</name>
<comment type="similarity">
    <text evidence="8">Belongs to the binding-protein-dependent transport system permease family.</text>
</comment>
<dbReference type="InterPro" id="IPR043429">
    <property type="entry name" value="ArtM/GltK/GlnP/TcyL/YhdX-like"/>
</dbReference>
<dbReference type="PANTHER" id="PTHR30614">
    <property type="entry name" value="MEMBRANE COMPONENT OF AMINO ACID ABC TRANSPORTER"/>
    <property type="match status" value="1"/>
</dbReference>
<dbReference type="Proteomes" id="UP000070442">
    <property type="component" value="Unassembled WGS sequence"/>
</dbReference>
<dbReference type="InterPro" id="IPR000515">
    <property type="entry name" value="MetI-like"/>
</dbReference>
<dbReference type="EMBL" id="LSDG01000045">
    <property type="protein sequence ID" value="KXB65219.1"/>
    <property type="molecule type" value="Genomic_DNA"/>
</dbReference>
<evidence type="ECO:0000259" key="9">
    <source>
        <dbReference type="PROSITE" id="PS50928"/>
    </source>
</evidence>
<evidence type="ECO:0000256" key="2">
    <source>
        <dbReference type="ARBA" id="ARBA00022448"/>
    </source>
</evidence>
<dbReference type="Pfam" id="PF00528">
    <property type="entry name" value="BPD_transp_1"/>
    <property type="match status" value="1"/>
</dbReference>